<sequence length="99" mass="11878">MSYDLKIRQEATKEFSNAFLWYEEQQSGLGDVFETAIRRKLNQISRSPYHYKADYNQFHQALTEKFPFLIVYVIDENLKQITVMAIFHTSRNPNKKIRK</sequence>
<evidence type="ECO:0000313" key="2">
    <source>
        <dbReference type="EMBL" id="QEC76380.1"/>
    </source>
</evidence>
<protein>
    <submittedName>
        <fullName evidence="2">Type II toxin-antitoxin system RelE/ParE family toxin</fullName>
    </submittedName>
</protein>
<gene>
    <name evidence="2" type="ORF">FSB76_10635</name>
</gene>
<evidence type="ECO:0000313" key="3">
    <source>
        <dbReference type="Proteomes" id="UP000321362"/>
    </source>
</evidence>
<proteinExistence type="predicted"/>
<keyword evidence="3" id="KW-1185">Reference proteome</keyword>
<dbReference type="AlphaFoldDB" id="A0A5B8VXS5"/>
<dbReference type="Proteomes" id="UP000321362">
    <property type="component" value="Chromosome"/>
</dbReference>
<dbReference type="EMBL" id="CP042437">
    <property type="protein sequence ID" value="QEC76380.1"/>
    <property type="molecule type" value="Genomic_DNA"/>
</dbReference>
<dbReference type="OrthoDB" id="595476at2"/>
<dbReference type="Pfam" id="PF05016">
    <property type="entry name" value="ParE_toxin"/>
    <property type="match status" value="1"/>
</dbReference>
<dbReference type="InterPro" id="IPR035093">
    <property type="entry name" value="RelE/ParE_toxin_dom_sf"/>
</dbReference>
<dbReference type="RefSeq" id="WP_147053555.1">
    <property type="nucleotide sequence ID" value="NZ_CP042437.1"/>
</dbReference>
<organism evidence="2 3">
    <name type="scientific">Mucilaginibacter ginsenosidivorax</name>
    <dbReference type="NCBI Taxonomy" id="862126"/>
    <lineage>
        <taxon>Bacteria</taxon>
        <taxon>Pseudomonadati</taxon>
        <taxon>Bacteroidota</taxon>
        <taxon>Sphingobacteriia</taxon>
        <taxon>Sphingobacteriales</taxon>
        <taxon>Sphingobacteriaceae</taxon>
        <taxon>Mucilaginibacter</taxon>
    </lineage>
</organism>
<dbReference type="KEGG" id="mgk:FSB76_10635"/>
<reference evidence="2 3" key="1">
    <citation type="journal article" date="2013" name="J. Microbiol.">
        <title>Mucilaginibacter ginsenosidivorax sp. nov., with ginsenoside converting activity isolated from sediment.</title>
        <authorList>
            <person name="Kim J.K."/>
            <person name="Choi T.E."/>
            <person name="Liu Q.M."/>
            <person name="Park H.Y."/>
            <person name="Yi T.H."/>
            <person name="Yoon M.H."/>
            <person name="Kim S.C."/>
            <person name="Im W.T."/>
        </authorList>
    </citation>
    <scope>NUCLEOTIDE SEQUENCE [LARGE SCALE GENOMIC DNA]</scope>
    <source>
        <strain evidence="2 3">KHI28</strain>
    </source>
</reference>
<name>A0A5B8VXS5_9SPHI</name>
<evidence type="ECO:0000256" key="1">
    <source>
        <dbReference type="ARBA" id="ARBA00022649"/>
    </source>
</evidence>
<dbReference type="InterPro" id="IPR007712">
    <property type="entry name" value="RelE/ParE_toxin"/>
</dbReference>
<dbReference type="Gene3D" id="3.30.2310.20">
    <property type="entry name" value="RelE-like"/>
    <property type="match status" value="1"/>
</dbReference>
<keyword evidence="1" id="KW-1277">Toxin-antitoxin system</keyword>
<accession>A0A5B8VXS5</accession>